<proteinExistence type="predicted"/>
<gene>
    <name evidence="2" type="ORF">G2W53_017202</name>
</gene>
<feature type="region of interest" description="Disordered" evidence="1">
    <location>
        <begin position="52"/>
        <end position="89"/>
    </location>
</feature>
<reference evidence="2" key="1">
    <citation type="submission" date="2020-09" db="EMBL/GenBank/DDBJ databases">
        <title>Genome-Enabled Discovery of Anthraquinone Biosynthesis in Senna tora.</title>
        <authorList>
            <person name="Kang S.-H."/>
            <person name="Pandey R.P."/>
            <person name="Lee C.-M."/>
            <person name="Sim J.-S."/>
            <person name="Jeong J.-T."/>
            <person name="Choi B.-S."/>
            <person name="Jung M."/>
            <person name="Ginzburg D."/>
            <person name="Zhao K."/>
            <person name="Won S.Y."/>
            <person name="Oh T.-J."/>
            <person name="Yu Y."/>
            <person name="Kim N.-H."/>
            <person name="Lee O.R."/>
            <person name="Lee T.-H."/>
            <person name="Bashyal P."/>
            <person name="Kim T.-S."/>
            <person name="Lee W.-H."/>
            <person name="Kawkins C."/>
            <person name="Kim C.-K."/>
            <person name="Kim J.S."/>
            <person name="Ahn B.O."/>
            <person name="Rhee S.Y."/>
            <person name="Sohng J.K."/>
        </authorList>
    </citation>
    <scope>NUCLEOTIDE SEQUENCE</scope>
    <source>
        <tissue evidence="2">Leaf</tissue>
    </source>
</reference>
<sequence length="152" mass="16931">MALANIVARSLWSLDSPFCCKCQLQRRVLGQLVEMPPLTPKSTHGHVTLFPLKTTPSSQPPTHPSNPCSHLAINSSPPTKTIESEYGRSNLLTRTRTQTPHHPPHTLRPHLQTLIRHQLRRNPPPQEIHVGPPRGHLDRKIKAFADGDVGEA</sequence>
<evidence type="ECO:0000313" key="3">
    <source>
        <dbReference type="Proteomes" id="UP000634136"/>
    </source>
</evidence>
<evidence type="ECO:0000313" key="2">
    <source>
        <dbReference type="EMBL" id="KAF7826038.1"/>
    </source>
</evidence>
<dbReference type="Proteomes" id="UP000634136">
    <property type="component" value="Unassembled WGS sequence"/>
</dbReference>
<comment type="caution">
    <text evidence="2">The sequence shown here is derived from an EMBL/GenBank/DDBJ whole genome shotgun (WGS) entry which is preliminary data.</text>
</comment>
<dbReference type="AlphaFoldDB" id="A0A834WM73"/>
<keyword evidence="3" id="KW-1185">Reference proteome</keyword>
<protein>
    <submittedName>
        <fullName evidence="2">Uncharacterized protein</fullName>
    </submittedName>
</protein>
<accession>A0A834WM73</accession>
<dbReference type="EMBL" id="JAAIUW010000006">
    <property type="protein sequence ID" value="KAF7826038.1"/>
    <property type="molecule type" value="Genomic_DNA"/>
</dbReference>
<feature type="compositionally biased region" description="Polar residues" evidence="1">
    <location>
        <begin position="72"/>
        <end position="81"/>
    </location>
</feature>
<organism evidence="2 3">
    <name type="scientific">Senna tora</name>
    <dbReference type="NCBI Taxonomy" id="362788"/>
    <lineage>
        <taxon>Eukaryota</taxon>
        <taxon>Viridiplantae</taxon>
        <taxon>Streptophyta</taxon>
        <taxon>Embryophyta</taxon>
        <taxon>Tracheophyta</taxon>
        <taxon>Spermatophyta</taxon>
        <taxon>Magnoliopsida</taxon>
        <taxon>eudicotyledons</taxon>
        <taxon>Gunneridae</taxon>
        <taxon>Pentapetalae</taxon>
        <taxon>rosids</taxon>
        <taxon>fabids</taxon>
        <taxon>Fabales</taxon>
        <taxon>Fabaceae</taxon>
        <taxon>Caesalpinioideae</taxon>
        <taxon>Cassia clade</taxon>
        <taxon>Senna</taxon>
    </lineage>
</organism>
<evidence type="ECO:0000256" key="1">
    <source>
        <dbReference type="SAM" id="MobiDB-lite"/>
    </source>
</evidence>
<name>A0A834WM73_9FABA</name>